<dbReference type="HOGENOM" id="CLU_2389967_0_0_1"/>
<evidence type="ECO:0000256" key="1">
    <source>
        <dbReference type="SAM" id="MobiDB-lite"/>
    </source>
</evidence>
<organism evidence="2">
    <name type="scientific">Oryza punctata</name>
    <name type="common">Red rice</name>
    <dbReference type="NCBI Taxonomy" id="4537"/>
    <lineage>
        <taxon>Eukaryota</taxon>
        <taxon>Viridiplantae</taxon>
        <taxon>Streptophyta</taxon>
        <taxon>Embryophyta</taxon>
        <taxon>Tracheophyta</taxon>
        <taxon>Spermatophyta</taxon>
        <taxon>Magnoliopsida</taxon>
        <taxon>Liliopsida</taxon>
        <taxon>Poales</taxon>
        <taxon>Poaceae</taxon>
        <taxon>BOP clade</taxon>
        <taxon>Oryzoideae</taxon>
        <taxon>Oryzeae</taxon>
        <taxon>Oryzinae</taxon>
        <taxon>Oryza</taxon>
    </lineage>
</organism>
<dbReference type="Gramene" id="OPUNC08G07630.1">
    <property type="protein sequence ID" value="OPUNC08G07630.1"/>
    <property type="gene ID" value="OPUNC08G07630"/>
</dbReference>
<protein>
    <submittedName>
        <fullName evidence="2">Uncharacterized protein</fullName>
    </submittedName>
</protein>
<feature type="region of interest" description="Disordered" evidence="1">
    <location>
        <begin position="1"/>
        <end position="59"/>
    </location>
</feature>
<evidence type="ECO:0000313" key="2">
    <source>
        <dbReference type="EnsemblPlants" id="OPUNC08G07630.1"/>
    </source>
</evidence>
<keyword evidence="3" id="KW-1185">Reference proteome</keyword>
<evidence type="ECO:0000313" key="3">
    <source>
        <dbReference type="Proteomes" id="UP000026962"/>
    </source>
</evidence>
<accession>A0A0E0LSZ5</accession>
<proteinExistence type="predicted"/>
<dbReference type="Proteomes" id="UP000026962">
    <property type="component" value="Chromosome 8"/>
</dbReference>
<sequence length="94" mass="9916">MASPSAIAPEPPPYATGRRSPTAGNARARKGAVRSAAGGAAGRLARRRGVLTVEPSQPGDLFERPQGAVLFENIIYDYEVSGNPTDLLNMNQTH</sequence>
<reference evidence="2" key="2">
    <citation type="submission" date="2018-05" db="EMBL/GenBank/DDBJ databases">
        <title>OpunRS2 (Oryza punctata Reference Sequence Version 2).</title>
        <authorList>
            <person name="Zhang J."/>
            <person name="Kudrna D."/>
            <person name="Lee S."/>
            <person name="Talag J."/>
            <person name="Welchert J."/>
            <person name="Wing R.A."/>
        </authorList>
    </citation>
    <scope>NUCLEOTIDE SEQUENCE [LARGE SCALE GENOMIC DNA]</scope>
</reference>
<dbReference type="EnsemblPlants" id="OPUNC08G07630.1">
    <property type="protein sequence ID" value="OPUNC08G07630.1"/>
    <property type="gene ID" value="OPUNC08G07630"/>
</dbReference>
<name>A0A0E0LSZ5_ORYPU</name>
<dbReference type="AlphaFoldDB" id="A0A0E0LSZ5"/>
<reference evidence="2" key="1">
    <citation type="submission" date="2015-04" db="UniProtKB">
        <authorList>
            <consortium name="EnsemblPlants"/>
        </authorList>
    </citation>
    <scope>IDENTIFICATION</scope>
</reference>